<dbReference type="GeneID" id="5880732"/>
<dbReference type="AlphaFoldDB" id="B0EBS4"/>
<evidence type="ECO:0000313" key="5">
    <source>
        <dbReference type="EMBL" id="EDR28022.1"/>
    </source>
</evidence>
<evidence type="ECO:0000313" key="6">
    <source>
        <dbReference type="Proteomes" id="UP000008076"/>
    </source>
</evidence>
<sequence>MEIPEGVCKELNQELSVLSEEQLKTQCENIVQEICNGDEMGVRSDKLYDCVCLVFLEGAKNDIGKEQYIEVLEANEIGNKQKRSVLAEVYDLHKEMVRNILKETTTTLTKIIGVSWKLDFFVRPEHKEISPVFLVTLKTKVKDNEGKVDFVCTHEEMEDLITKLKDAQQQIERSASHVNKNV</sequence>
<dbReference type="InterPro" id="IPR037355">
    <property type="entry name" value="COMMD3"/>
</dbReference>
<dbReference type="PANTHER" id="PTHR31159:SF1">
    <property type="entry name" value="COMM DOMAIN-CONTAINING PROTEIN 3"/>
    <property type="match status" value="1"/>
</dbReference>
<evidence type="ECO:0000256" key="3">
    <source>
        <dbReference type="ARBA" id="ARBA00093469"/>
    </source>
</evidence>
<gene>
    <name evidence="5" type="ORF">EDI_148770</name>
</gene>
<dbReference type="EMBL" id="DS548625">
    <property type="protein sequence ID" value="EDR28022.1"/>
    <property type="molecule type" value="Genomic_DNA"/>
</dbReference>
<dbReference type="PANTHER" id="PTHR31159">
    <property type="entry name" value="COMM DOMAIN-CONTAINING PROTEIN 3"/>
    <property type="match status" value="1"/>
</dbReference>
<reference evidence="6" key="1">
    <citation type="submission" date="2007-12" db="EMBL/GenBank/DDBJ databases">
        <title>Annotation of Entamoeba dispar SAW760.</title>
        <authorList>
            <person name="Lorenzi H."/>
            <person name="Inman J."/>
            <person name="Schobel S."/>
            <person name="Amedeo P."/>
            <person name="Caler E."/>
        </authorList>
    </citation>
    <scope>NUCLEOTIDE SEQUENCE [LARGE SCALE GENOMIC DNA]</scope>
    <source>
        <strain evidence="6">ATCC PRA-260 / SAW760</strain>
    </source>
</reference>
<accession>B0EBS4</accession>
<dbReference type="InterPro" id="IPR017920">
    <property type="entry name" value="COMM"/>
</dbReference>
<comment type="function">
    <text evidence="2">Scaffold protein in the commander complex that is essential for endosomal recycling of transmembrane cargos; the commander complex is composed of the CCC subcomplex and the retriever subcomplex.</text>
</comment>
<dbReference type="Proteomes" id="UP000008076">
    <property type="component" value="Unassembled WGS sequence"/>
</dbReference>
<dbReference type="Pfam" id="PF07258">
    <property type="entry name" value="COMM_domain"/>
    <property type="match status" value="1"/>
</dbReference>
<evidence type="ECO:0000256" key="1">
    <source>
        <dbReference type="ARBA" id="ARBA00016548"/>
    </source>
</evidence>
<dbReference type="eggNOG" id="ENOG502R79J">
    <property type="taxonomic scope" value="Eukaryota"/>
</dbReference>
<dbReference type="GO" id="GO:0006814">
    <property type="term" value="P:sodium ion transport"/>
    <property type="evidence" value="ECO:0007669"/>
    <property type="project" value="InterPro"/>
</dbReference>
<keyword evidence="6" id="KW-1185">Reference proteome</keyword>
<dbReference type="OrthoDB" id="1917519at2759"/>
<protein>
    <recommendedName>
        <fullName evidence="1">COMM domain-containing protein 3</fullName>
    </recommendedName>
</protein>
<feature type="domain" description="COMM" evidence="4">
    <location>
        <begin position="110"/>
        <end position="175"/>
    </location>
</feature>
<dbReference type="PROSITE" id="PS51269">
    <property type="entry name" value="COMM"/>
    <property type="match status" value="1"/>
</dbReference>
<proteinExistence type="inferred from homology"/>
<dbReference type="OMA" id="DWRLDYC"/>
<organism evidence="6">
    <name type="scientific">Entamoeba dispar (strain ATCC PRA-260 / SAW760)</name>
    <dbReference type="NCBI Taxonomy" id="370354"/>
    <lineage>
        <taxon>Eukaryota</taxon>
        <taxon>Amoebozoa</taxon>
        <taxon>Evosea</taxon>
        <taxon>Archamoebae</taxon>
        <taxon>Mastigamoebida</taxon>
        <taxon>Entamoebidae</taxon>
        <taxon>Entamoeba</taxon>
    </lineage>
</organism>
<evidence type="ECO:0000259" key="4">
    <source>
        <dbReference type="PROSITE" id="PS51269"/>
    </source>
</evidence>
<name>B0EBS4_ENTDS</name>
<dbReference type="KEGG" id="edi:EDI_148770"/>
<dbReference type="RefSeq" id="XP_001735768.1">
    <property type="nucleotide sequence ID" value="XM_001735716.1"/>
</dbReference>
<comment type="similarity">
    <text evidence="3">Belongs to the COMM domain-containing protein 3 family.</text>
</comment>
<evidence type="ECO:0000256" key="2">
    <source>
        <dbReference type="ARBA" id="ARBA00093300"/>
    </source>
</evidence>
<feature type="non-terminal residue" evidence="5">
    <location>
        <position position="182"/>
    </location>
</feature>